<dbReference type="InterPro" id="IPR036597">
    <property type="entry name" value="Fido-like_dom_sf"/>
</dbReference>
<evidence type="ECO:0000313" key="3">
    <source>
        <dbReference type="Proteomes" id="UP000274694"/>
    </source>
</evidence>
<dbReference type="Proteomes" id="UP000274694">
    <property type="component" value="Unassembled WGS sequence"/>
</dbReference>
<evidence type="ECO:0000313" key="2">
    <source>
        <dbReference type="EMBL" id="RQW92401.1"/>
    </source>
</evidence>
<proteinExistence type="predicted"/>
<keyword evidence="3" id="KW-1185">Reference proteome</keyword>
<evidence type="ECO:0000259" key="1">
    <source>
        <dbReference type="PROSITE" id="PS51459"/>
    </source>
</evidence>
<sequence>MAKVLRRAEDIRQRALVTQQRIRRDAAEILEPYLTALRSDIVAESNRIEGYDWSSRQVRELVNAQRELLNAPIGSFMAVLRGDSRVYEALGLYRAHKLADEWAESKQRLREFEIRALHGLVCATEDHGGAYKTESNSIGGVSHKTVEPWDVPRAMGELNGWWQESAVDPALEATVVHAWLTHIHPFKDGNGRIARILANFALIQNDFPPLLIRSGSDRGQYYDALAASDDGDILPLYSLFVSVLRRTVKTMASPGYVRAVVQDRLLTSLQDKFALWSRLPQTFASAMQTELAKRGYRAEVQGYPDLSSFALLTQRDADGNSWYLKVLDGAGRPKWLLWYGYKSQELIDITGPGVQYPSIFVSRRTSDPYSEHPYTPVFYDDSIPNELLLRPLEKKPARLRQGYEVGDYTIDAAAEKLASSLYSRDNISD</sequence>
<comment type="caution">
    <text evidence="2">The sequence shown here is derived from an EMBL/GenBank/DDBJ whole genome shotgun (WGS) entry which is preliminary data.</text>
</comment>
<dbReference type="PANTHER" id="PTHR13504">
    <property type="entry name" value="FIDO DOMAIN-CONTAINING PROTEIN DDB_G0283145"/>
    <property type="match status" value="1"/>
</dbReference>
<feature type="domain" description="Fido" evidence="1">
    <location>
        <begin position="109"/>
        <end position="243"/>
    </location>
</feature>
<dbReference type="Gene3D" id="1.10.3290.10">
    <property type="entry name" value="Fido-like domain"/>
    <property type="match status" value="1"/>
</dbReference>
<dbReference type="EMBL" id="QGTA01000188">
    <property type="protein sequence ID" value="RQW92401.1"/>
    <property type="molecule type" value="Genomic_DNA"/>
</dbReference>
<dbReference type="SUPFAM" id="SSF140931">
    <property type="entry name" value="Fic-like"/>
    <property type="match status" value="1"/>
</dbReference>
<dbReference type="InterPro" id="IPR040198">
    <property type="entry name" value="Fido_containing"/>
</dbReference>
<protein>
    <submittedName>
        <fullName evidence="2">Fic family protein</fullName>
    </submittedName>
</protein>
<dbReference type="Pfam" id="PF02661">
    <property type="entry name" value="Fic"/>
    <property type="match status" value="1"/>
</dbReference>
<gene>
    <name evidence="2" type="ORF">DLJ60_14705</name>
</gene>
<dbReference type="PROSITE" id="PS51459">
    <property type="entry name" value="FIDO"/>
    <property type="match status" value="1"/>
</dbReference>
<dbReference type="PANTHER" id="PTHR13504:SF38">
    <property type="entry name" value="FIDO DOMAIN-CONTAINING PROTEIN"/>
    <property type="match status" value="1"/>
</dbReference>
<organism evidence="2 3">
    <name type="scientific">Micromonospora chalcea</name>
    <dbReference type="NCBI Taxonomy" id="1874"/>
    <lineage>
        <taxon>Bacteria</taxon>
        <taxon>Bacillati</taxon>
        <taxon>Actinomycetota</taxon>
        <taxon>Actinomycetes</taxon>
        <taxon>Micromonosporales</taxon>
        <taxon>Micromonosporaceae</taxon>
        <taxon>Micromonospora</taxon>
    </lineage>
</organism>
<reference evidence="2 3" key="1">
    <citation type="submission" date="2018-05" db="EMBL/GenBank/DDBJ databases">
        <title>Micromonospora from Atacama Desert.</title>
        <authorList>
            <person name="Carro L."/>
            <person name="Goodfellow M."/>
            <person name="Klenk H.-P."/>
        </authorList>
    </citation>
    <scope>NUCLEOTIDE SEQUENCE [LARGE SCALE GENOMIC DNA]</scope>
    <source>
        <strain evidence="2 3">LB41</strain>
    </source>
</reference>
<accession>A0ABX9Y5S0</accession>
<name>A0ABX9Y5S0_MICCH</name>
<dbReference type="InterPro" id="IPR003812">
    <property type="entry name" value="Fido"/>
</dbReference>